<evidence type="ECO:0000259" key="3">
    <source>
        <dbReference type="Pfam" id="PF13393"/>
    </source>
</evidence>
<evidence type="ECO:0000256" key="1">
    <source>
        <dbReference type="ARBA" id="ARBA00023102"/>
    </source>
</evidence>
<feature type="binding site" evidence="2">
    <location>
        <begin position="315"/>
        <end position="316"/>
    </location>
    <ligand>
        <name>L-histidine</name>
        <dbReference type="ChEBI" id="CHEBI:57595"/>
    </ligand>
</feature>
<dbReference type="RefSeq" id="WP_133769395.1">
    <property type="nucleotide sequence ID" value="NZ_SNZR01000011.1"/>
</dbReference>
<dbReference type="NCBIfam" id="NF008953">
    <property type="entry name" value="PRK12295.1-6"/>
    <property type="match status" value="1"/>
</dbReference>
<protein>
    <submittedName>
        <fullName evidence="4">ATP phosphoribosyltransferase regulatory subunit</fullName>
    </submittedName>
</protein>
<dbReference type="Gene3D" id="3.30.930.10">
    <property type="entry name" value="Bira Bifunctional Protein, Domain 2"/>
    <property type="match status" value="1"/>
</dbReference>
<dbReference type="EMBL" id="SNZR01000011">
    <property type="protein sequence ID" value="TDR94513.1"/>
    <property type="molecule type" value="Genomic_DNA"/>
</dbReference>
<accession>A0A4R7C8F2</accession>
<evidence type="ECO:0000256" key="2">
    <source>
        <dbReference type="PIRSR" id="PIRSR001549-1"/>
    </source>
</evidence>
<evidence type="ECO:0000313" key="4">
    <source>
        <dbReference type="EMBL" id="TDR94513.1"/>
    </source>
</evidence>
<keyword evidence="5" id="KW-1185">Reference proteome</keyword>
<dbReference type="OrthoDB" id="9797914at2"/>
<dbReference type="GO" id="GO:0006427">
    <property type="term" value="P:histidyl-tRNA aminoacylation"/>
    <property type="evidence" value="ECO:0007669"/>
    <property type="project" value="TreeGrafter"/>
</dbReference>
<keyword evidence="4" id="KW-0808">Transferase</keyword>
<dbReference type="GO" id="GO:0005737">
    <property type="term" value="C:cytoplasm"/>
    <property type="evidence" value="ECO:0007669"/>
    <property type="project" value="InterPro"/>
</dbReference>
<dbReference type="Pfam" id="PF13393">
    <property type="entry name" value="tRNA-synt_His"/>
    <property type="match status" value="1"/>
</dbReference>
<dbReference type="GO" id="GO:0004821">
    <property type="term" value="F:histidine-tRNA ligase activity"/>
    <property type="evidence" value="ECO:0007669"/>
    <property type="project" value="TreeGrafter"/>
</dbReference>
<feature type="binding site" evidence="2">
    <location>
        <position position="107"/>
    </location>
    <ligand>
        <name>L-histidine</name>
        <dbReference type="ChEBI" id="CHEBI:57595"/>
    </ligand>
</feature>
<keyword evidence="1" id="KW-0368">Histidine biosynthesis</keyword>
<dbReference type="GO" id="GO:0016757">
    <property type="term" value="F:glycosyltransferase activity"/>
    <property type="evidence" value="ECO:0007669"/>
    <property type="project" value="UniProtKB-KW"/>
</dbReference>
<dbReference type="InterPro" id="IPR004516">
    <property type="entry name" value="HisRS/HisZ"/>
</dbReference>
<dbReference type="GO" id="GO:0000105">
    <property type="term" value="P:L-histidine biosynthetic process"/>
    <property type="evidence" value="ECO:0007669"/>
    <property type="project" value="UniProtKB-KW"/>
</dbReference>
<dbReference type="InterPro" id="IPR041715">
    <property type="entry name" value="HisRS-like_core"/>
</dbReference>
<dbReference type="InterPro" id="IPR045864">
    <property type="entry name" value="aa-tRNA-synth_II/BPL/LPL"/>
</dbReference>
<feature type="binding site" evidence="2">
    <location>
        <position position="311"/>
    </location>
    <ligand>
        <name>L-histidine</name>
        <dbReference type="ChEBI" id="CHEBI:57595"/>
    </ligand>
</feature>
<evidence type="ECO:0000313" key="5">
    <source>
        <dbReference type="Proteomes" id="UP000295122"/>
    </source>
</evidence>
<dbReference type="PIRSF" id="PIRSF001549">
    <property type="entry name" value="His-tRNA_synth"/>
    <property type="match status" value="1"/>
</dbReference>
<feature type="binding site" evidence="2">
    <location>
        <position position="103"/>
    </location>
    <ligand>
        <name>L-histidine</name>
        <dbReference type="ChEBI" id="CHEBI:57595"/>
    </ligand>
</feature>
<keyword evidence="1" id="KW-0028">Amino-acid biosynthesis</keyword>
<reference evidence="4 5" key="1">
    <citation type="submission" date="2019-03" db="EMBL/GenBank/DDBJ databases">
        <title>Genomic Encyclopedia of Type Strains, Phase IV (KMG-IV): sequencing the most valuable type-strain genomes for metagenomic binning, comparative biology and taxonomic classification.</title>
        <authorList>
            <person name="Goeker M."/>
        </authorList>
    </citation>
    <scope>NUCLEOTIDE SEQUENCE [LARGE SCALE GENOMIC DNA]</scope>
    <source>
        <strain evidence="4 5">DSM 25903</strain>
    </source>
</reference>
<dbReference type="Proteomes" id="UP000295122">
    <property type="component" value="Unassembled WGS sequence"/>
</dbReference>
<gene>
    <name evidence="4" type="ORF">EV668_1800</name>
</gene>
<feature type="binding site" evidence="2">
    <location>
        <begin position="65"/>
        <end position="67"/>
    </location>
    <ligand>
        <name>L-histidine</name>
        <dbReference type="ChEBI" id="CHEBI:57595"/>
    </ligand>
</feature>
<dbReference type="AlphaFoldDB" id="A0A4R7C8F2"/>
<proteinExistence type="predicted"/>
<feature type="binding site" evidence="2">
    <location>
        <position position="92"/>
    </location>
    <ligand>
        <name>L-histidine</name>
        <dbReference type="ChEBI" id="CHEBI:57595"/>
    </ligand>
</feature>
<sequence length="368" mass="39784">MTTRDIAGEAGAALLDLFEKQGFRRMEPPVLQPAEIFIDLSGEDIRRRLYLTQDQQGRDLCLRPEYTIPVCRDHVASGRESAEYCYLGPVFRLRQEGSGEFLQVGFESIGGDDQCPADADALGLALDGYAAGWSTEYEVRLGDMGMLEAVFDALSIPANKRRRLARSLAAGKGAAAIGSKPTRQDATAYSGLLAAIEGQDPKAARAFVEDVISIAGLSQIGGRTAAEIADRFLAQAENGSGEVSDRARSVLRRYLAIRGDLDDSADAIRALARDEGLDLSVALDRFEDRTGFIAARGIDLSRLLFAADFARGLDYYTGFIFELREAGSAEGSYVAAGGRYDRLFEHLGPGRAIPAIGCSFWLDRFAGA</sequence>
<comment type="caution">
    <text evidence="4">The sequence shown here is derived from an EMBL/GenBank/DDBJ whole genome shotgun (WGS) entry which is preliminary data.</text>
</comment>
<dbReference type="PANTHER" id="PTHR43707:SF1">
    <property type="entry name" value="HISTIDINE--TRNA LIGASE, MITOCHONDRIAL-RELATED"/>
    <property type="match status" value="1"/>
</dbReference>
<organism evidence="4 5">
    <name type="scientific">Enterovirga rhinocerotis</name>
    <dbReference type="NCBI Taxonomy" id="1339210"/>
    <lineage>
        <taxon>Bacteria</taxon>
        <taxon>Pseudomonadati</taxon>
        <taxon>Pseudomonadota</taxon>
        <taxon>Alphaproteobacteria</taxon>
        <taxon>Hyphomicrobiales</taxon>
        <taxon>Methylobacteriaceae</taxon>
        <taxon>Enterovirga</taxon>
    </lineage>
</organism>
<dbReference type="PANTHER" id="PTHR43707">
    <property type="entry name" value="HISTIDYL-TRNA SYNTHETASE"/>
    <property type="match status" value="1"/>
</dbReference>
<dbReference type="SUPFAM" id="SSF55681">
    <property type="entry name" value="Class II aaRS and biotin synthetases"/>
    <property type="match status" value="1"/>
</dbReference>
<feature type="domain" description="Class II Histidinyl-tRNA synthetase (HisRS)-like catalytic core" evidence="3">
    <location>
        <begin position="12"/>
        <end position="363"/>
    </location>
</feature>
<keyword evidence="4" id="KW-0328">Glycosyltransferase</keyword>
<name>A0A4R7C8F2_9HYPH</name>